<gene>
    <name evidence="2" type="ORF">F5X68DRAFT_204369</name>
</gene>
<dbReference type="OrthoDB" id="10263401at2759"/>
<feature type="compositionally biased region" description="Low complexity" evidence="1">
    <location>
        <begin position="19"/>
        <end position="32"/>
    </location>
</feature>
<dbReference type="AlphaFoldDB" id="A0A9P8VE09"/>
<comment type="caution">
    <text evidence="2">The sequence shown here is derived from an EMBL/GenBank/DDBJ whole genome shotgun (WGS) entry which is preliminary data.</text>
</comment>
<reference evidence="2" key="1">
    <citation type="journal article" date="2021" name="Nat. Commun.">
        <title>Genetic determinants of endophytism in the Arabidopsis root mycobiome.</title>
        <authorList>
            <person name="Mesny F."/>
            <person name="Miyauchi S."/>
            <person name="Thiergart T."/>
            <person name="Pickel B."/>
            <person name="Atanasova L."/>
            <person name="Karlsson M."/>
            <person name="Huettel B."/>
            <person name="Barry K.W."/>
            <person name="Haridas S."/>
            <person name="Chen C."/>
            <person name="Bauer D."/>
            <person name="Andreopoulos W."/>
            <person name="Pangilinan J."/>
            <person name="LaButti K."/>
            <person name="Riley R."/>
            <person name="Lipzen A."/>
            <person name="Clum A."/>
            <person name="Drula E."/>
            <person name="Henrissat B."/>
            <person name="Kohler A."/>
            <person name="Grigoriev I.V."/>
            <person name="Martin F.M."/>
            <person name="Hacquard S."/>
        </authorList>
    </citation>
    <scope>NUCLEOTIDE SEQUENCE</scope>
    <source>
        <strain evidence="2">MPI-SDFR-AT-0117</strain>
    </source>
</reference>
<dbReference type="Pfam" id="PF13376">
    <property type="entry name" value="OmdA"/>
    <property type="match status" value="1"/>
</dbReference>
<organism evidence="2 3">
    <name type="scientific">Plectosphaerella plurivora</name>
    <dbReference type="NCBI Taxonomy" id="936078"/>
    <lineage>
        <taxon>Eukaryota</taxon>
        <taxon>Fungi</taxon>
        <taxon>Dikarya</taxon>
        <taxon>Ascomycota</taxon>
        <taxon>Pezizomycotina</taxon>
        <taxon>Sordariomycetes</taxon>
        <taxon>Hypocreomycetidae</taxon>
        <taxon>Glomerellales</taxon>
        <taxon>Plectosphaerellaceae</taxon>
        <taxon>Plectosphaerella</taxon>
    </lineage>
</organism>
<evidence type="ECO:0000313" key="3">
    <source>
        <dbReference type="Proteomes" id="UP000770015"/>
    </source>
</evidence>
<evidence type="ECO:0000256" key="1">
    <source>
        <dbReference type="SAM" id="MobiDB-lite"/>
    </source>
</evidence>
<dbReference type="EMBL" id="JAGSXJ010000007">
    <property type="protein sequence ID" value="KAH6689861.1"/>
    <property type="molecule type" value="Genomic_DNA"/>
</dbReference>
<dbReference type="Proteomes" id="UP000770015">
    <property type="component" value="Unassembled WGS sequence"/>
</dbReference>
<accession>A0A9P8VE09</accession>
<proteinExistence type="predicted"/>
<protein>
    <submittedName>
        <fullName evidence="2">Bacteriocin-protection, YdeI or OmpD-associated-domain-containing protein</fullName>
    </submittedName>
</protein>
<name>A0A9P8VE09_9PEZI</name>
<evidence type="ECO:0000313" key="2">
    <source>
        <dbReference type="EMBL" id="KAH6689861.1"/>
    </source>
</evidence>
<sequence>MARQTRSATSRALSVALAATPASSTISTASTPVPDQASASATLAPSKPSDSIPQLLFPTSEAWVSWLSSNHHDPTGLWLQIAKKSSPTPSVTYDQALDAALCYGWIDGQRRPLDANYFLQRFTPRRKRSIWSRRNVDKVAALSAAGLMKPPGEVEVERAKADGRWEKAYGGSSVMEVPADFAAALATNVEAERFFATLSKGNRYRFLWRIETVKKTETRKRKIGEFVRLLAEGKTL</sequence>
<feature type="region of interest" description="Disordered" evidence="1">
    <location>
        <begin position="19"/>
        <end position="49"/>
    </location>
</feature>
<feature type="compositionally biased region" description="Polar residues" evidence="1">
    <location>
        <begin position="37"/>
        <end position="49"/>
    </location>
</feature>
<keyword evidence="3" id="KW-1185">Reference proteome</keyword>